<organism evidence="2 3">
    <name type="scientific">Gigaspora margarita</name>
    <dbReference type="NCBI Taxonomy" id="4874"/>
    <lineage>
        <taxon>Eukaryota</taxon>
        <taxon>Fungi</taxon>
        <taxon>Fungi incertae sedis</taxon>
        <taxon>Mucoromycota</taxon>
        <taxon>Glomeromycotina</taxon>
        <taxon>Glomeromycetes</taxon>
        <taxon>Diversisporales</taxon>
        <taxon>Gigasporaceae</taxon>
        <taxon>Gigaspora</taxon>
    </lineage>
</organism>
<feature type="non-terminal residue" evidence="2">
    <location>
        <position position="99"/>
    </location>
</feature>
<keyword evidence="3" id="KW-1185">Reference proteome</keyword>
<sequence length="99" mass="11548">KSGKKLHEINFKFNGRDIIAWSIEHENQAKMKGLYPKVLEKLLIRRNSLKKLLAPLKDKKEELEKEISLVEAKVKRWGLKGFDNEADEDNVDEDEADED</sequence>
<feature type="non-terminal residue" evidence="2">
    <location>
        <position position="1"/>
    </location>
</feature>
<dbReference type="EMBL" id="CAJVQB010078948">
    <property type="protein sequence ID" value="CAG8845300.1"/>
    <property type="molecule type" value="Genomic_DNA"/>
</dbReference>
<proteinExistence type="predicted"/>
<reference evidence="2 3" key="1">
    <citation type="submission" date="2021-06" db="EMBL/GenBank/DDBJ databases">
        <authorList>
            <person name="Kallberg Y."/>
            <person name="Tangrot J."/>
            <person name="Rosling A."/>
        </authorList>
    </citation>
    <scope>NUCLEOTIDE SEQUENCE [LARGE SCALE GENOMIC DNA]</scope>
    <source>
        <strain evidence="2 3">120-4 pot B 10/14</strain>
    </source>
</reference>
<evidence type="ECO:0000313" key="3">
    <source>
        <dbReference type="Proteomes" id="UP000789901"/>
    </source>
</evidence>
<gene>
    <name evidence="2" type="ORF">GMARGA_LOCUS37565</name>
</gene>
<evidence type="ECO:0000256" key="1">
    <source>
        <dbReference type="SAM" id="Coils"/>
    </source>
</evidence>
<dbReference type="Proteomes" id="UP000789901">
    <property type="component" value="Unassembled WGS sequence"/>
</dbReference>
<comment type="caution">
    <text evidence="2">The sequence shown here is derived from an EMBL/GenBank/DDBJ whole genome shotgun (WGS) entry which is preliminary data.</text>
</comment>
<accession>A0ABN7X3R0</accession>
<name>A0ABN7X3R0_GIGMA</name>
<protein>
    <submittedName>
        <fullName evidence="2">41566_t:CDS:1</fullName>
    </submittedName>
</protein>
<feature type="coiled-coil region" evidence="1">
    <location>
        <begin position="46"/>
        <end position="80"/>
    </location>
</feature>
<keyword evidence="1" id="KW-0175">Coiled coil</keyword>
<evidence type="ECO:0000313" key="2">
    <source>
        <dbReference type="EMBL" id="CAG8845300.1"/>
    </source>
</evidence>